<dbReference type="AlphaFoldDB" id="A0A2T5P777"/>
<evidence type="ECO:0000313" key="12">
    <source>
        <dbReference type="EMBL" id="PTU73609.1"/>
    </source>
</evidence>
<evidence type="ECO:0000259" key="11">
    <source>
        <dbReference type="Pfam" id="PF07715"/>
    </source>
</evidence>
<dbReference type="Gene3D" id="2.40.170.20">
    <property type="entry name" value="TonB-dependent receptor, beta-barrel domain"/>
    <property type="match status" value="1"/>
</dbReference>
<dbReference type="GO" id="GO:0015344">
    <property type="term" value="F:siderophore uptake transmembrane transporter activity"/>
    <property type="evidence" value="ECO:0007669"/>
    <property type="project" value="TreeGrafter"/>
</dbReference>
<evidence type="ECO:0000256" key="7">
    <source>
        <dbReference type="ARBA" id="ARBA00023237"/>
    </source>
</evidence>
<dbReference type="OrthoDB" id="9758929at2"/>
<accession>A0A2T5P777</accession>
<dbReference type="InterPro" id="IPR036942">
    <property type="entry name" value="Beta-barrel_TonB_sf"/>
</dbReference>
<dbReference type="GO" id="GO:0044718">
    <property type="term" value="P:siderophore transmembrane transport"/>
    <property type="evidence" value="ECO:0007669"/>
    <property type="project" value="TreeGrafter"/>
</dbReference>
<evidence type="ECO:0000256" key="1">
    <source>
        <dbReference type="ARBA" id="ARBA00004571"/>
    </source>
</evidence>
<protein>
    <submittedName>
        <fullName evidence="12">TonB-dependent receptor</fullName>
    </submittedName>
</protein>
<keyword evidence="6 8" id="KW-0472">Membrane</keyword>
<evidence type="ECO:0000256" key="5">
    <source>
        <dbReference type="ARBA" id="ARBA00023077"/>
    </source>
</evidence>
<evidence type="ECO:0000256" key="2">
    <source>
        <dbReference type="ARBA" id="ARBA00022448"/>
    </source>
</evidence>
<dbReference type="Gene3D" id="2.170.130.10">
    <property type="entry name" value="TonB-dependent receptor, plug domain"/>
    <property type="match status" value="1"/>
</dbReference>
<dbReference type="PROSITE" id="PS52016">
    <property type="entry name" value="TONB_DEPENDENT_REC_3"/>
    <property type="match status" value="1"/>
</dbReference>
<keyword evidence="5 9" id="KW-0798">TonB box</keyword>
<comment type="caution">
    <text evidence="12">The sequence shown here is derived from an EMBL/GenBank/DDBJ whole genome shotgun (WGS) entry which is preliminary data.</text>
</comment>
<dbReference type="InterPro" id="IPR037066">
    <property type="entry name" value="Plug_dom_sf"/>
</dbReference>
<feature type="domain" description="TonB-dependent receptor plug" evidence="11">
    <location>
        <begin position="93"/>
        <end position="200"/>
    </location>
</feature>
<gene>
    <name evidence="12" type="ORF">DBO85_14950</name>
</gene>
<keyword evidence="13" id="KW-1185">Reference proteome</keyword>
<name>A0A2T5P777_9PSED</name>
<proteinExistence type="inferred from homology"/>
<keyword evidence="12" id="KW-0675">Receptor</keyword>
<dbReference type="InterPro" id="IPR039426">
    <property type="entry name" value="TonB-dep_rcpt-like"/>
</dbReference>
<feature type="domain" description="TonB-dependent receptor-like beta-barrel" evidence="10">
    <location>
        <begin position="224"/>
        <end position="720"/>
    </location>
</feature>
<dbReference type="InterPro" id="IPR000531">
    <property type="entry name" value="Beta-barrel_TonB"/>
</dbReference>
<dbReference type="Pfam" id="PF00593">
    <property type="entry name" value="TonB_dep_Rec_b-barrel"/>
    <property type="match status" value="1"/>
</dbReference>
<keyword evidence="7 8" id="KW-0998">Cell outer membrane</keyword>
<evidence type="ECO:0000256" key="8">
    <source>
        <dbReference type="PROSITE-ProRule" id="PRU01360"/>
    </source>
</evidence>
<sequence length="760" mass="85806">MANAALYGAVRRLPAPKSPSPGWGYWQSDSARLTCGTLRLFQSLSVPIPRHLPCALLLCSAGLAGTVHAEDLFLGEELPEVLTATRLKQSPAAVPGSVSVIDRSLIEASGARDIPELMRLVPGMMVGYTSGNQSTVNYHGGRVSEARRLQVLIDGRSVYRPGLATVDWSDLPVALEDIERIEVFRGPNTVSYGANALMGVISIITRSPGDTLGTRIKYTRGERGIDDWYGSQGFASENADFRLSVSGQEDNGFDHTDLDYKYRDSRRSTRMQLSASHTLDLNQSLEWQLALKEGSNQRGVYSNEIALISGAVPVIDNSRDVEARDYAGSVRWALDVNPNHSVQVQSSLQHWQRKQEWSACDLALSFTPEVRQLFSEDPDKLDTVSRLLRRGNGALIPGWGAYFGAQHPLAVSIYNYSIDPSGAYLNPVCGDLNNNIDETRFDLEIQDTLSFSDNLRLLSGASYRRDRTVSETYFGGALENDVWRMFGHLEWYLGEHWVLQGGAMFEDDKLAGSSLTPRVALNYLITPRHGLRFVYSEAVRSPDMFENDVRWTYRLENVSPQVDGRSYADYYAYANGPGNLEQEIMRSREIGYNGQFDFGLRIDIKLFNDEIHRMISEPLKITDFAPSNENSMWMRGAETEIDWQILDSDRLRVTYAYLKDFESSEKSHGRLSARYSGSAGWIRNWGHGWNTSLFYHGADLLNERRFERVDLRLAKRFRFGETELELAAMLQQRLDDEALTWRENLYDDRRVVYASAQLEF</sequence>
<evidence type="ECO:0000256" key="4">
    <source>
        <dbReference type="ARBA" id="ARBA00022692"/>
    </source>
</evidence>
<dbReference type="PANTHER" id="PTHR30069:SF27">
    <property type="entry name" value="BLL4766 PROTEIN"/>
    <property type="match status" value="1"/>
</dbReference>
<comment type="similarity">
    <text evidence="8 9">Belongs to the TonB-dependent receptor family.</text>
</comment>
<dbReference type="PANTHER" id="PTHR30069">
    <property type="entry name" value="TONB-DEPENDENT OUTER MEMBRANE RECEPTOR"/>
    <property type="match status" value="1"/>
</dbReference>
<evidence type="ECO:0000256" key="3">
    <source>
        <dbReference type="ARBA" id="ARBA00022452"/>
    </source>
</evidence>
<dbReference type="EMBL" id="QASN01000020">
    <property type="protein sequence ID" value="PTU73609.1"/>
    <property type="molecule type" value="Genomic_DNA"/>
</dbReference>
<evidence type="ECO:0000259" key="10">
    <source>
        <dbReference type="Pfam" id="PF00593"/>
    </source>
</evidence>
<dbReference type="Proteomes" id="UP000244064">
    <property type="component" value="Unassembled WGS sequence"/>
</dbReference>
<evidence type="ECO:0000256" key="6">
    <source>
        <dbReference type="ARBA" id="ARBA00023136"/>
    </source>
</evidence>
<dbReference type="GO" id="GO:0009279">
    <property type="term" value="C:cell outer membrane"/>
    <property type="evidence" value="ECO:0007669"/>
    <property type="project" value="UniProtKB-SubCell"/>
</dbReference>
<reference evidence="12 13" key="1">
    <citation type="submission" date="2018-04" db="EMBL/GenBank/DDBJ databases">
        <title>Pseudomonas sp. nov., isolated from mangrove soil.</title>
        <authorList>
            <person name="Chen C."/>
        </authorList>
    </citation>
    <scope>NUCLEOTIDE SEQUENCE [LARGE SCALE GENOMIC DNA]</scope>
    <source>
        <strain evidence="12 13">TC-11</strain>
    </source>
</reference>
<dbReference type="Pfam" id="PF07715">
    <property type="entry name" value="Plug"/>
    <property type="match status" value="1"/>
</dbReference>
<dbReference type="SUPFAM" id="SSF56935">
    <property type="entry name" value="Porins"/>
    <property type="match status" value="1"/>
</dbReference>
<keyword evidence="4 8" id="KW-0812">Transmembrane</keyword>
<evidence type="ECO:0000313" key="13">
    <source>
        <dbReference type="Proteomes" id="UP000244064"/>
    </source>
</evidence>
<dbReference type="InterPro" id="IPR012910">
    <property type="entry name" value="Plug_dom"/>
</dbReference>
<evidence type="ECO:0000256" key="9">
    <source>
        <dbReference type="RuleBase" id="RU003357"/>
    </source>
</evidence>
<keyword evidence="2 8" id="KW-0813">Transport</keyword>
<organism evidence="12 13">
    <name type="scientific">Pseudomonas mangrovi</name>
    <dbReference type="NCBI Taxonomy" id="2161748"/>
    <lineage>
        <taxon>Bacteria</taxon>
        <taxon>Pseudomonadati</taxon>
        <taxon>Pseudomonadota</taxon>
        <taxon>Gammaproteobacteria</taxon>
        <taxon>Pseudomonadales</taxon>
        <taxon>Pseudomonadaceae</taxon>
        <taxon>Pseudomonas</taxon>
    </lineage>
</organism>
<keyword evidence="3 8" id="KW-1134">Transmembrane beta strand</keyword>
<comment type="subcellular location">
    <subcellularLocation>
        <location evidence="1 8">Cell outer membrane</location>
        <topology evidence="1 8">Multi-pass membrane protein</topology>
    </subcellularLocation>
</comment>